<dbReference type="InterPro" id="IPR002818">
    <property type="entry name" value="DJ-1/PfpI"/>
</dbReference>
<dbReference type="CDD" id="cd03137">
    <property type="entry name" value="GATase1_AraC_1"/>
    <property type="match status" value="1"/>
</dbReference>
<feature type="domain" description="HTH araC/xylS-type" evidence="5">
    <location>
        <begin position="213"/>
        <end position="311"/>
    </location>
</feature>
<keyword evidence="3" id="KW-0804">Transcription</keyword>
<dbReference type="PROSITE" id="PS01124">
    <property type="entry name" value="HTH_ARAC_FAMILY_2"/>
    <property type="match status" value="1"/>
</dbReference>
<dbReference type="PROSITE" id="PS00041">
    <property type="entry name" value="HTH_ARAC_FAMILY_1"/>
    <property type="match status" value="1"/>
</dbReference>
<dbReference type="SUPFAM" id="SSF52317">
    <property type="entry name" value="Class I glutamine amidotransferase-like"/>
    <property type="match status" value="1"/>
</dbReference>
<evidence type="ECO:0000313" key="6">
    <source>
        <dbReference type="EMBL" id="NYD29237.1"/>
    </source>
</evidence>
<dbReference type="Gene3D" id="1.10.10.60">
    <property type="entry name" value="Homeodomain-like"/>
    <property type="match status" value="1"/>
</dbReference>
<keyword evidence="1" id="KW-0805">Transcription regulation</keyword>
<dbReference type="EMBL" id="JACCBF010000001">
    <property type="protein sequence ID" value="NYD29237.1"/>
    <property type="molecule type" value="Genomic_DNA"/>
</dbReference>
<dbReference type="InterPro" id="IPR018062">
    <property type="entry name" value="HTH_AraC-typ_CS"/>
</dbReference>
<comment type="caution">
    <text evidence="6">The sequence shown here is derived from an EMBL/GenBank/DDBJ whole genome shotgun (WGS) entry which is preliminary data.</text>
</comment>
<dbReference type="Pfam" id="PF12833">
    <property type="entry name" value="HTH_18"/>
    <property type="match status" value="1"/>
</dbReference>
<accession>A0A852R8F4</accession>
<organism evidence="6 7">
    <name type="scientific">Nocardioides kongjuensis</name>
    <dbReference type="NCBI Taxonomy" id="349522"/>
    <lineage>
        <taxon>Bacteria</taxon>
        <taxon>Bacillati</taxon>
        <taxon>Actinomycetota</taxon>
        <taxon>Actinomycetes</taxon>
        <taxon>Propionibacteriales</taxon>
        <taxon>Nocardioidaceae</taxon>
        <taxon>Nocardioides</taxon>
    </lineage>
</organism>
<dbReference type="Pfam" id="PF01965">
    <property type="entry name" value="DJ-1_PfpI"/>
    <property type="match status" value="1"/>
</dbReference>
<evidence type="ECO:0000256" key="1">
    <source>
        <dbReference type="ARBA" id="ARBA00023015"/>
    </source>
</evidence>
<dbReference type="PANTHER" id="PTHR43130:SF3">
    <property type="entry name" value="HTH-TYPE TRANSCRIPTIONAL REGULATOR RV1931C"/>
    <property type="match status" value="1"/>
</dbReference>
<evidence type="ECO:0000259" key="5">
    <source>
        <dbReference type="PROSITE" id="PS01124"/>
    </source>
</evidence>
<dbReference type="PANTHER" id="PTHR43130">
    <property type="entry name" value="ARAC-FAMILY TRANSCRIPTIONAL REGULATOR"/>
    <property type="match status" value="1"/>
</dbReference>
<protein>
    <submittedName>
        <fullName evidence="6">AraC family transcriptional activator FtrA</fullName>
    </submittedName>
</protein>
<evidence type="ECO:0000256" key="4">
    <source>
        <dbReference type="SAM" id="MobiDB-lite"/>
    </source>
</evidence>
<evidence type="ECO:0000313" key="7">
    <source>
        <dbReference type="Proteomes" id="UP000582231"/>
    </source>
</evidence>
<name>A0A852R8F4_9ACTN</name>
<dbReference type="SUPFAM" id="SSF46689">
    <property type="entry name" value="Homeodomain-like"/>
    <property type="match status" value="2"/>
</dbReference>
<dbReference type="AlphaFoldDB" id="A0A852R8F4"/>
<evidence type="ECO:0000256" key="2">
    <source>
        <dbReference type="ARBA" id="ARBA00023125"/>
    </source>
</evidence>
<gene>
    <name evidence="6" type="ORF">BJ958_000783</name>
</gene>
<dbReference type="RefSeq" id="WP_179725633.1">
    <property type="nucleotide sequence ID" value="NZ_BAABEF010000001.1"/>
</dbReference>
<dbReference type="InterPro" id="IPR029062">
    <property type="entry name" value="Class_I_gatase-like"/>
</dbReference>
<dbReference type="InterPro" id="IPR009057">
    <property type="entry name" value="Homeodomain-like_sf"/>
</dbReference>
<sequence>MSSRRSIAIPVVDGMTLFEIGMPLEALGYDWDRDASPLYDVALHGDLRGVRVHGGSRLVPRRPLAALAEAGTVLVPAIRPDEPANPALVRALRQAAAAGVRMVSLCTGAFALAEAGVLDGHRATTHWRWADLLQRRYPAVDVDARAIYVDDGVLTSAGSAAGLDLCLYLIRTDHGQQAANTIARNLVIAAHRDGDQAQYVAAEPLTEQAHWLDELRTWVHAHLQEDITLERLAGAAAVSPRTLARRFQRDIGTTPMRWVAAERIAIAKRLLETTDLSLDRISHDAGYYSPATFRAGFISDVGVTPGRYRLRFAGRDGPGPTPGPTARRRPR</sequence>
<reference evidence="6 7" key="1">
    <citation type="submission" date="2020-07" db="EMBL/GenBank/DDBJ databases">
        <title>Sequencing the genomes of 1000 actinobacteria strains.</title>
        <authorList>
            <person name="Klenk H.-P."/>
        </authorList>
    </citation>
    <scope>NUCLEOTIDE SEQUENCE [LARGE SCALE GENOMIC DNA]</scope>
    <source>
        <strain evidence="6 7">DSM 19082</strain>
    </source>
</reference>
<dbReference type="Gene3D" id="3.40.50.880">
    <property type="match status" value="1"/>
</dbReference>
<keyword evidence="2" id="KW-0238">DNA-binding</keyword>
<dbReference type="Proteomes" id="UP000582231">
    <property type="component" value="Unassembled WGS sequence"/>
</dbReference>
<dbReference type="InterPro" id="IPR052158">
    <property type="entry name" value="INH-QAR"/>
</dbReference>
<dbReference type="SMART" id="SM00342">
    <property type="entry name" value="HTH_ARAC"/>
    <property type="match status" value="1"/>
</dbReference>
<keyword evidence="7" id="KW-1185">Reference proteome</keyword>
<dbReference type="GO" id="GO:0003700">
    <property type="term" value="F:DNA-binding transcription factor activity"/>
    <property type="evidence" value="ECO:0007669"/>
    <property type="project" value="InterPro"/>
</dbReference>
<feature type="region of interest" description="Disordered" evidence="4">
    <location>
        <begin position="311"/>
        <end position="331"/>
    </location>
</feature>
<evidence type="ECO:0000256" key="3">
    <source>
        <dbReference type="ARBA" id="ARBA00023163"/>
    </source>
</evidence>
<dbReference type="GO" id="GO:0043565">
    <property type="term" value="F:sequence-specific DNA binding"/>
    <property type="evidence" value="ECO:0007669"/>
    <property type="project" value="InterPro"/>
</dbReference>
<dbReference type="InterPro" id="IPR018060">
    <property type="entry name" value="HTH_AraC"/>
</dbReference>
<proteinExistence type="predicted"/>